<feature type="transmembrane region" description="Helical" evidence="1">
    <location>
        <begin position="20"/>
        <end position="42"/>
    </location>
</feature>
<evidence type="ECO:0000256" key="1">
    <source>
        <dbReference type="SAM" id="Phobius"/>
    </source>
</evidence>
<dbReference type="AlphaFoldDB" id="A0A4Y8PWC3"/>
<evidence type="ECO:0000313" key="3">
    <source>
        <dbReference type="Proteomes" id="UP000298246"/>
    </source>
</evidence>
<reference evidence="2 3" key="1">
    <citation type="submission" date="2017-03" db="EMBL/GenBank/DDBJ databases">
        <title>Isolation of Levoglucosan Utilizing Bacteria.</title>
        <authorList>
            <person name="Arya A.S."/>
        </authorList>
    </citation>
    <scope>NUCLEOTIDE SEQUENCE [LARGE SCALE GENOMIC DNA]</scope>
    <source>
        <strain evidence="2 3">MEC069</strain>
    </source>
</reference>
<protein>
    <submittedName>
        <fullName evidence="2">Uncharacterized protein</fullName>
    </submittedName>
</protein>
<gene>
    <name evidence="2" type="ORF">B5M42_17175</name>
</gene>
<dbReference type="EMBL" id="MYFO01000025">
    <property type="protein sequence ID" value="TFE85486.1"/>
    <property type="molecule type" value="Genomic_DNA"/>
</dbReference>
<evidence type="ECO:0000313" key="2">
    <source>
        <dbReference type="EMBL" id="TFE85486.1"/>
    </source>
</evidence>
<sequence>MAMNEQDFGGAPQRSRGKLIGLIAGIVGLLVVVLGGGLVAYAQFDVFKSSKLIYLQSELHNLKDTEASLQSGVQTYKKELDPWLNRPVHTTAELSDFTMGLSADSGNTSKVKQILDILQKSKLSLDWQSDSSAKQQYGKLNLNLGGEAPIEIEAGLDKDKAIVRVPLVSDKYMYMDVNNSEELKKLLHSDRVPKKLLTYQDVLNAVSISQEELHTALEPYARLYAESIRDEQVSVKEGVMQEGDISVSGRAVTVTFTAEELNKLDAALIDKLAADQSLQDLVYARVSKLVTLLNDSGYPIDEMSKAQFAEAWKSKLADAKKELADSPLKAGGTMTIYINRKHEILAREWKMTGEEQQELTIKTASWSDKDKQPGTLFVFTTNDKEEGTVQFKLVDVRTTGNSGHKGTASFSFKDAPGSKAEEGSFSLDYDTKTSEAKDSGVYKFKLNSTGDEAVTLDSTVTTETTKSDTLQDTLISVLLSAKSAKEDTELKDVGFKLRFKQESATAIQLPTLSDSNAINLATMSQEQNNQLAMSASMGVYKFMMDHSQLLQDLGLKSAPEADTPAMGHADDYGMDEDYSLDDYSLDGMDSGLGDMDSGQVESQLEDTLRQLTPEQRKAMQKALEEALLSGGQE</sequence>
<dbReference type="RefSeq" id="WP_134755004.1">
    <property type="nucleotide sequence ID" value="NZ_MYFO02000015.1"/>
</dbReference>
<dbReference type="OrthoDB" id="2474276at2"/>
<proteinExistence type="predicted"/>
<name>A0A4Y8PWC3_9BACL</name>
<keyword evidence="1" id="KW-0472">Membrane</keyword>
<comment type="caution">
    <text evidence="2">The sequence shown here is derived from an EMBL/GenBank/DDBJ whole genome shotgun (WGS) entry which is preliminary data.</text>
</comment>
<organism evidence="2 3">
    <name type="scientific">Paenibacillus athensensis</name>
    <dbReference type="NCBI Taxonomy" id="1967502"/>
    <lineage>
        <taxon>Bacteria</taxon>
        <taxon>Bacillati</taxon>
        <taxon>Bacillota</taxon>
        <taxon>Bacilli</taxon>
        <taxon>Bacillales</taxon>
        <taxon>Paenibacillaceae</taxon>
        <taxon>Paenibacillus</taxon>
    </lineage>
</organism>
<dbReference type="Proteomes" id="UP000298246">
    <property type="component" value="Unassembled WGS sequence"/>
</dbReference>
<keyword evidence="1" id="KW-1133">Transmembrane helix</keyword>
<keyword evidence="1" id="KW-0812">Transmembrane</keyword>
<accession>A0A4Y8PWC3</accession>
<keyword evidence="3" id="KW-1185">Reference proteome</keyword>